<evidence type="ECO:0000313" key="4">
    <source>
        <dbReference type="Proteomes" id="UP000030671"/>
    </source>
</evidence>
<dbReference type="GeneID" id="20677767"/>
<feature type="chain" id="PRO_5004844046" description="DUF7729 domain-containing protein" evidence="1">
    <location>
        <begin position="17"/>
        <end position="318"/>
    </location>
</feature>
<keyword evidence="4" id="KW-1185">Reference proteome</keyword>
<feature type="domain" description="DUF7729" evidence="2">
    <location>
        <begin position="31"/>
        <end position="147"/>
    </location>
</feature>
<dbReference type="OrthoDB" id="5588482at2759"/>
<dbReference type="EMBL" id="KI925460">
    <property type="protein sequence ID" value="ETW80052.1"/>
    <property type="molecule type" value="Genomic_DNA"/>
</dbReference>
<evidence type="ECO:0000256" key="1">
    <source>
        <dbReference type="SAM" id="SignalP"/>
    </source>
</evidence>
<organism evidence="3 4">
    <name type="scientific">Heterobasidion irregulare (strain TC 32-1)</name>
    <dbReference type="NCBI Taxonomy" id="747525"/>
    <lineage>
        <taxon>Eukaryota</taxon>
        <taxon>Fungi</taxon>
        <taxon>Dikarya</taxon>
        <taxon>Basidiomycota</taxon>
        <taxon>Agaricomycotina</taxon>
        <taxon>Agaricomycetes</taxon>
        <taxon>Russulales</taxon>
        <taxon>Bondarzewiaceae</taxon>
        <taxon>Heterobasidion</taxon>
        <taxon>Heterobasidion annosum species complex</taxon>
    </lineage>
</organism>
<dbReference type="InParanoid" id="W4K2L1"/>
<keyword evidence="1" id="KW-0732">Signal</keyword>
<name>W4K2L1_HETIT</name>
<proteinExistence type="predicted"/>
<accession>W4K2L1</accession>
<dbReference type="InterPro" id="IPR056146">
    <property type="entry name" value="DUF7729"/>
</dbReference>
<dbReference type="AlphaFoldDB" id="W4K2L1"/>
<dbReference type="STRING" id="747525.W4K2L1"/>
<dbReference type="KEGG" id="hir:HETIRDRAFT_477638"/>
<dbReference type="PROSITE" id="PS51257">
    <property type="entry name" value="PROKAR_LIPOPROTEIN"/>
    <property type="match status" value="1"/>
</dbReference>
<protein>
    <recommendedName>
        <fullName evidence="2">DUF7729 domain-containing protein</fullName>
    </recommendedName>
</protein>
<dbReference type="HOGENOM" id="CLU_049056_0_0_1"/>
<gene>
    <name evidence="3" type="ORF">HETIRDRAFT_477638</name>
</gene>
<dbReference type="Proteomes" id="UP000030671">
    <property type="component" value="Unassembled WGS sequence"/>
</dbReference>
<dbReference type="Pfam" id="PF24855">
    <property type="entry name" value="DUF7729"/>
    <property type="match status" value="1"/>
</dbReference>
<dbReference type="RefSeq" id="XP_009548576.1">
    <property type="nucleotide sequence ID" value="XM_009550281.1"/>
</dbReference>
<reference evidence="3 4" key="1">
    <citation type="journal article" date="2012" name="New Phytol.">
        <title>Insight into trade-off between wood decay and parasitism from the genome of a fungal forest pathogen.</title>
        <authorList>
            <person name="Olson A."/>
            <person name="Aerts A."/>
            <person name="Asiegbu F."/>
            <person name="Belbahri L."/>
            <person name="Bouzid O."/>
            <person name="Broberg A."/>
            <person name="Canback B."/>
            <person name="Coutinho P.M."/>
            <person name="Cullen D."/>
            <person name="Dalman K."/>
            <person name="Deflorio G."/>
            <person name="van Diepen L.T."/>
            <person name="Dunand C."/>
            <person name="Duplessis S."/>
            <person name="Durling M."/>
            <person name="Gonthier P."/>
            <person name="Grimwood J."/>
            <person name="Fossdal C.G."/>
            <person name="Hansson D."/>
            <person name="Henrissat B."/>
            <person name="Hietala A."/>
            <person name="Himmelstrand K."/>
            <person name="Hoffmeister D."/>
            <person name="Hogberg N."/>
            <person name="James T.Y."/>
            <person name="Karlsson M."/>
            <person name="Kohler A."/>
            <person name="Kues U."/>
            <person name="Lee Y.H."/>
            <person name="Lin Y.C."/>
            <person name="Lind M."/>
            <person name="Lindquist E."/>
            <person name="Lombard V."/>
            <person name="Lucas S."/>
            <person name="Lunden K."/>
            <person name="Morin E."/>
            <person name="Murat C."/>
            <person name="Park J."/>
            <person name="Raffaello T."/>
            <person name="Rouze P."/>
            <person name="Salamov A."/>
            <person name="Schmutz J."/>
            <person name="Solheim H."/>
            <person name="Stahlberg J."/>
            <person name="Velez H."/>
            <person name="de Vries R.P."/>
            <person name="Wiebenga A."/>
            <person name="Woodward S."/>
            <person name="Yakovlev I."/>
            <person name="Garbelotto M."/>
            <person name="Martin F."/>
            <person name="Grigoriev I.V."/>
            <person name="Stenlid J."/>
        </authorList>
    </citation>
    <scope>NUCLEOTIDE SEQUENCE [LARGE SCALE GENOMIC DNA]</scope>
    <source>
        <strain evidence="3 4">TC 32-1</strain>
    </source>
</reference>
<dbReference type="eggNOG" id="ENOG502S2I3">
    <property type="taxonomic scope" value="Eukaryota"/>
</dbReference>
<sequence length="318" mass="32219">MKSIAFISLLATGALAQSSTSSNPLIPSGISSGCSSFLTTLNSNSTLSSCLAPLVSATTDFGPSSNATGSPSASTISTALNNVCGSSTSCDESTIRSQLASFYSACSAELTSSSNQDVIRTYDVLYALTPLKTAICAKDDSGRYCVTTLSDIVSSNATSVRVSTSSSGSKSSIADTLWTSISSKSVSRRAETAQVALIPNVTTYRESNILFLFLDGTLSSSKLCTTCTRSVMTAYMTFEASVPYAPGIANSVLLSGQSDLYSGIESTCGSSFLQGSVQAAGGSISSGLVGAAPRSLDGKVAMAGAMLGSLFAGAVAVL</sequence>
<feature type="signal peptide" evidence="1">
    <location>
        <begin position="1"/>
        <end position="16"/>
    </location>
</feature>
<evidence type="ECO:0000313" key="3">
    <source>
        <dbReference type="EMBL" id="ETW80052.1"/>
    </source>
</evidence>
<evidence type="ECO:0000259" key="2">
    <source>
        <dbReference type="Pfam" id="PF24855"/>
    </source>
</evidence>